<dbReference type="AlphaFoldDB" id="A0AAW2WUY5"/>
<reference evidence="2" key="2">
    <citation type="journal article" date="2024" name="Plant">
        <title>Genomic evolution and insights into agronomic trait innovations of Sesamum species.</title>
        <authorList>
            <person name="Miao H."/>
            <person name="Wang L."/>
            <person name="Qu L."/>
            <person name="Liu H."/>
            <person name="Sun Y."/>
            <person name="Le M."/>
            <person name="Wang Q."/>
            <person name="Wei S."/>
            <person name="Zheng Y."/>
            <person name="Lin W."/>
            <person name="Duan Y."/>
            <person name="Cao H."/>
            <person name="Xiong S."/>
            <person name="Wang X."/>
            <person name="Wei L."/>
            <person name="Li C."/>
            <person name="Ma Q."/>
            <person name="Ju M."/>
            <person name="Zhao R."/>
            <person name="Li G."/>
            <person name="Mu C."/>
            <person name="Tian Q."/>
            <person name="Mei H."/>
            <person name="Zhang T."/>
            <person name="Gao T."/>
            <person name="Zhang H."/>
        </authorList>
    </citation>
    <scope>NUCLEOTIDE SEQUENCE</scope>
    <source>
        <strain evidence="2">KEN1</strain>
    </source>
</reference>
<evidence type="ECO:0000313" key="2">
    <source>
        <dbReference type="EMBL" id="KAL0445086.1"/>
    </source>
</evidence>
<evidence type="ECO:0000256" key="1">
    <source>
        <dbReference type="SAM" id="MobiDB-lite"/>
    </source>
</evidence>
<feature type="region of interest" description="Disordered" evidence="1">
    <location>
        <begin position="24"/>
        <end position="64"/>
    </location>
</feature>
<proteinExistence type="predicted"/>
<feature type="compositionally biased region" description="Polar residues" evidence="1">
    <location>
        <begin position="24"/>
        <end position="34"/>
    </location>
</feature>
<organism evidence="2">
    <name type="scientific">Sesamum latifolium</name>
    <dbReference type="NCBI Taxonomy" id="2727402"/>
    <lineage>
        <taxon>Eukaryota</taxon>
        <taxon>Viridiplantae</taxon>
        <taxon>Streptophyta</taxon>
        <taxon>Embryophyta</taxon>
        <taxon>Tracheophyta</taxon>
        <taxon>Spermatophyta</taxon>
        <taxon>Magnoliopsida</taxon>
        <taxon>eudicotyledons</taxon>
        <taxon>Gunneridae</taxon>
        <taxon>Pentapetalae</taxon>
        <taxon>asterids</taxon>
        <taxon>lamiids</taxon>
        <taxon>Lamiales</taxon>
        <taxon>Pedaliaceae</taxon>
        <taxon>Sesamum</taxon>
    </lineage>
</organism>
<sequence length="64" mass="7062">MLAKINFWLWRGALLSECADRLPSSTESIRQSPCSCRGGSPQESEEDLDSLLGEVEAEVRGPPR</sequence>
<name>A0AAW2WUY5_9LAMI</name>
<accession>A0AAW2WUY5</accession>
<gene>
    <name evidence="2" type="ORF">Slati_2231300</name>
</gene>
<comment type="caution">
    <text evidence="2">The sequence shown here is derived from an EMBL/GenBank/DDBJ whole genome shotgun (WGS) entry which is preliminary data.</text>
</comment>
<reference evidence="2" key="1">
    <citation type="submission" date="2020-06" db="EMBL/GenBank/DDBJ databases">
        <authorList>
            <person name="Li T."/>
            <person name="Hu X."/>
            <person name="Zhang T."/>
            <person name="Song X."/>
            <person name="Zhang H."/>
            <person name="Dai N."/>
            <person name="Sheng W."/>
            <person name="Hou X."/>
            <person name="Wei L."/>
        </authorList>
    </citation>
    <scope>NUCLEOTIDE SEQUENCE</scope>
    <source>
        <strain evidence="2">KEN1</strain>
        <tissue evidence="2">Leaf</tissue>
    </source>
</reference>
<protein>
    <submittedName>
        <fullName evidence="2">Uncharacterized protein</fullName>
    </submittedName>
</protein>
<dbReference type="EMBL" id="JACGWN010000007">
    <property type="protein sequence ID" value="KAL0445086.1"/>
    <property type="molecule type" value="Genomic_DNA"/>
</dbReference>